<protein>
    <submittedName>
        <fullName evidence="2">Uncharacterized protein</fullName>
    </submittedName>
</protein>
<accession>F9WM88</accession>
<keyword evidence="1" id="KW-0812">Transmembrane</keyword>
<evidence type="ECO:0000256" key="1">
    <source>
        <dbReference type="SAM" id="Phobius"/>
    </source>
</evidence>
<sequence length="158" mass="17646">MLSNVSYAKVSRRSFTPFWTPTFACQDVTCDVTGFTVSAQAFSPCLHSLTLLILLLNSIQRKKSDHACMKLAMGEMRLWHVIPLLVCGILCGSSFALLSAAASSNETSSNVKFPWLCEWLGNKTLVRIYAMSVHTNLVWEYRKLNEEHGRLVTDIADA</sequence>
<feature type="non-terminal residue" evidence="2">
    <location>
        <position position="158"/>
    </location>
</feature>
<keyword evidence="3" id="KW-1185">Reference proteome</keyword>
<dbReference type="EMBL" id="CAEX01001577">
    <property type="protein sequence ID" value="CCD18639.1"/>
    <property type="molecule type" value="Genomic_DNA"/>
</dbReference>
<gene>
    <name evidence="2" type="ORF">TvY486_0013350</name>
</gene>
<name>F9WM88_TRYVY</name>
<evidence type="ECO:0000313" key="2">
    <source>
        <dbReference type="EMBL" id="CCD18639.1"/>
    </source>
</evidence>
<keyword evidence="1" id="KW-1133">Transmembrane helix</keyword>
<feature type="transmembrane region" description="Helical" evidence="1">
    <location>
        <begin position="80"/>
        <end position="102"/>
    </location>
</feature>
<keyword evidence="1" id="KW-0472">Membrane</keyword>
<organism evidence="2 3">
    <name type="scientific">Trypanosoma vivax (strain Y486)</name>
    <dbReference type="NCBI Taxonomy" id="1055687"/>
    <lineage>
        <taxon>Eukaryota</taxon>
        <taxon>Discoba</taxon>
        <taxon>Euglenozoa</taxon>
        <taxon>Kinetoplastea</taxon>
        <taxon>Metakinetoplastina</taxon>
        <taxon>Trypanosomatida</taxon>
        <taxon>Trypanosomatidae</taxon>
        <taxon>Trypanosoma</taxon>
        <taxon>Duttonella</taxon>
    </lineage>
</organism>
<dbReference type="AlphaFoldDB" id="F9WM88"/>
<proteinExistence type="predicted"/>
<evidence type="ECO:0000313" key="3">
    <source>
        <dbReference type="Proteomes" id="UP000009027"/>
    </source>
</evidence>
<feature type="transmembrane region" description="Helical" evidence="1">
    <location>
        <begin position="41"/>
        <end position="59"/>
    </location>
</feature>
<dbReference type="Proteomes" id="UP000009027">
    <property type="component" value="Unassembled WGS sequence"/>
</dbReference>
<reference evidence="2 3" key="1">
    <citation type="journal article" date="2012" name="Proc. Natl. Acad. Sci. U.S.A.">
        <title>Antigenic diversity is generated by distinct evolutionary mechanisms in African trypanosome species.</title>
        <authorList>
            <person name="Jackson A.P."/>
            <person name="Berry A."/>
            <person name="Aslett M."/>
            <person name="Allison H.C."/>
            <person name="Burton P."/>
            <person name="Vavrova-Anderson J."/>
            <person name="Brown R."/>
            <person name="Browne H."/>
            <person name="Corton N."/>
            <person name="Hauser H."/>
            <person name="Gamble J."/>
            <person name="Gilderthorp R."/>
            <person name="Marcello L."/>
            <person name="McQuillan J."/>
            <person name="Otto T.D."/>
            <person name="Quail M.A."/>
            <person name="Sanders M.J."/>
            <person name="van Tonder A."/>
            <person name="Ginger M.L."/>
            <person name="Field M.C."/>
            <person name="Barry J.D."/>
            <person name="Hertz-Fowler C."/>
            <person name="Berriman M."/>
        </authorList>
    </citation>
    <scope>NUCLEOTIDE SEQUENCE</scope>
    <source>
        <strain evidence="2 3">Y486</strain>
    </source>
</reference>
<dbReference type="VEuPathDB" id="TriTrypDB:TvY486_0013350"/>